<accession>A0A183TSK0</accession>
<organism evidence="1">
    <name type="scientific">Schistocephalus solidus</name>
    <name type="common">Tapeworm</name>
    <dbReference type="NCBI Taxonomy" id="70667"/>
    <lineage>
        <taxon>Eukaryota</taxon>
        <taxon>Metazoa</taxon>
        <taxon>Spiralia</taxon>
        <taxon>Lophotrochozoa</taxon>
        <taxon>Platyhelminthes</taxon>
        <taxon>Cestoda</taxon>
        <taxon>Eucestoda</taxon>
        <taxon>Diphyllobothriidea</taxon>
        <taxon>Diphyllobothriidae</taxon>
        <taxon>Schistocephalus</taxon>
    </lineage>
</organism>
<evidence type="ECO:0000313" key="1">
    <source>
        <dbReference type="WBParaSite" id="SSLN_0002017701-mRNA-1"/>
    </source>
</evidence>
<name>A0A183TSK0_SCHSO</name>
<dbReference type="WBParaSite" id="SSLN_0002017701-mRNA-1">
    <property type="protein sequence ID" value="SSLN_0002017701-mRNA-1"/>
    <property type="gene ID" value="SSLN_0002017701"/>
</dbReference>
<sequence>LLSSSSSSSLVLFSRSSSPSSYPPLALVILFLTLPRTRSSSLYPLLLILSYSSSPSSFTRPLILFFMLPLLLHLFYESFPSLCPSRIHLVERAEGRFNQRCFSQDLDTDGPHSQTACVHEVAGWISKALHGVFCLLTPLQLVVN</sequence>
<dbReference type="AlphaFoldDB" id="A0A183TSK0"/>
<reference evidence="1" key="1">
    <citation type="submission" date="2016-06" db="UniProtKB">
        <authorList>
            <consortium name="WormBaseParasite"/>
        </authorList>
    </citation>
    <scope>IDENTIFICATION</scope>
</reference>
<proteinExistence type="predicted"/>
<protein>
    <submittedName>
        <fullName evidence="1">Secreted protein</fullName>
    </submittedName>
</protein>